<keyword evidence="4 6" id="KW-0808">Transferase</keyword>
<evidence type="ECO:0000256" key="3">
    <source>
        <dbReference type="ARBA" id="ARBA00022576"/>
    </source>
</evidence>
<dbReference type="PATRIC" id="fig|319653.3.peg.1655"/>
<dbReference type="Gene3D" id="3.90.1150.10">
    <property type="entry name" value="Aspartate Aminotransferase, domain 1"/>
    <property type="match status" value="1"/>
</dbReference>
<organism evidence="8 9">
    <name type="scientific">Pediococcus ethanolidurans</name>
    <dbReference type="NCBI Taxonomy" id="319653"/>
    <lineage>
        <taxon>Bacteria</taxon>
        <taxon>Bacillati</taxon>
        <taxon>Bacillota</taxon>
        <taxon>Bacilli</taxon>
        <taxon>Lactobacillales</taxon>
        <taxon>Lactobacillaceae</taxon>
        <taxon>Pediococcus</taxon>
    </lineage>
</organism>
<dbReference type="GO" id="GO:0006520">
    <property type="term" value="P:amino acid metabolic process"/>
    <property type="evidence" value="ECO:0007669"/>
    <property type="project" value="InterPro"/>
</dbReference>
<dbReference type="PROSITE" id="PS00105">
    <property type="entry name" value="AA_TRANSFER_CLASS_1"/>
    <property type="match status" value="1"/>
</dbReference>
<dbReference type="InterPro" id="IPR004839">
    <property type="entry name" value="Aminotransferase_I/II_large"/>
</dbReference>
<comment type="caution">
    <text evidence="8">The sequence shown here is derived from an EMBL/GenBank/DDBJ whole genome shotgun (WGS) entry which is preliminary data.</text>
</comment>
<comment type="similarity">
    <text evidence="2 6">Belongs to the class-I pyridoxal-phosphate-dependent aminotransferase family.</text>
</comment>
<evidence type="ECO:0000256" key="4">
    <source>
        <dbReference type="ARBA" id="ARBA00022679"/>
    </source>
</evidence>
<keyword evidence="5" id="KW-0663">Pyridoxal phosphate</keyword>
<dbReference type="PANTHER" id="PTHR46383">
    <property type="entry name" value="ASPARTATE AMINOTRANSFERASE"/>
    <property type="match status" value="1"/>
</dbReference>
<dbReference type="PANTHER" id="PTHR46383:SF4">
    <property type="entry name" value="AMINOTRANSFERASE"/>
    <property type="match status" value="1"/>
</dbReference>
<dbReference type="EMBL" id="JQBY01000042">
    <property type="protein sequence ID" value="KRN81126.1"/>
    <property type="molecule type" value="Genomic_DNA"/>
</dbReference>
<dbReference type="FunFam" id="3.40.640.10:FF:000033">
    <property type="entry name" value="Aspartate aminotransferase"/>
    <property type="match status" value="1"/>
</dbReference>
<evidence type="ECO:0000256" key="1">
    <source>
        <dbReference type="ARBA" id="ARBA00001933"/>
    </source>
</evidence>
<reference evidence="8 9" key="1">
    <citation type="journal article" date="2015" name="Genome Announc.">
        <title>Expanding the biotechnology potential of lactobacilli through comparative genomics of 213 strains and associated genera.</title>
        <authorList>
            <person name="Sun Z."/>
            <person name="Harris H.M."/>
            <person name="McCann A."/>
            <person name="Guo C."/>
            <person name="Argimon S."/>
            <person name="Zhang W."/>
            <person name="Yang X."/>
            <person name="Jeffery I.B."/>
            <person name="Cooney J.C."/>
            <person name="Kagawa T.F."/>
            <person name="Liu W."/>
            <person name="Song Y."/>
            <person name="Salvetti E."/>
            <person name="Wrobel A."/>
            <person name="Rasinkangas P."/>
            <person name="Parkhill J."/>
            <person name="Rea M.C."/>
            <person name="O'Sullivan O."/>
            <person name="Ritari J."/>
            <person name="Douillard F.P."/>
            <person name="Paul Ross R."/>
            <person name="Yang R."/>
            <person name="Briner A.E."/>
            <person name="Felis G.E."/>
            <person name="de Vos W.M."/>
            <person name="Barrangou R."/>
            <person name="Klaenhammer T.R."/>
            <person name="Caufield P.W."/>
            <person name="Cui Y."/>
            <person name="Zhang H."/>
            <person name="O'Toole P.W."/>
        </authorList>
    </citation>
    <scope>NUCLEOTIDE SEQUENCE [LARGE SCALE GENOMIC DNA]</scope>
    <source>
        <strain evidence="8 9">DSM 22301</strain>
    </source>
</reference>
<evidence type="ECO:0000313" key="9">
    <source>
        <dbReference type="Proteomes" id="UP000051749"/>
    </source>
</evidence>
<evidence type="ECO:0000256" key="5">
    <source>
        <dbReference type="ARBA" id="ARBA00022898"/>
    </source>
</evidence>
<dbReference type="InterPro" id="IPR004838">
    <property type="entry name" value="NHTrfase_class1_PyrdxlP-BS"/>
</dbReference>
<dbReference type="STRING" id="319653.SAMN04487973_1367"/>
<gene>
    <name evidence="8" type="ORF">IV87_GL001632</name>
</gene>
<dbReference type="Gene3D" id="3.40.640.10">
    <property type="entry name" value="Type I PLP-dependent aspartate aminotransferase-like (Major domain)"/>
    <property type="match status" value="1"/>
</dbReference>
<protein>
    <recommendedName>
        <fullName evidence="6">Aminotransferase</fullName>
        <ecNumber evidence="6">2.6.1.-</ecNumber>
    </recommendedName>
</protein>
<dbReference type="EC" id="2.6.1.-" evidence="6"/>
<dbReference type="SUPFAM" id="SSF53383">
    <property type="entry name" value="PLP-dependent transferases"/>
    <property type="match status" value="1"/>
</dbReference>
<evidence type="ECO:0000313" key="8">
    <source>
        <dbReference type="EMBL" id="KRN81126.1"/>
    </source>
</evidence>
<sequence length="400" mass="42464">MVNMPKLSAALQGQVNQKLNSIGPSGIRAFDQKISGIPGLVKLTLGEPGFNTPEHVKEAGIRSIRENDSHYSAQKGTPALRNAISGFLKKRHGLDYDPETEIVATIGATEALAASLAAMLNPGDKVIIPTPAFALYVPLVTIAGGIPVEVDTSKDNFVLTAAKLTETLEHEGDAVKALILTYPNNPTGVEYSEKELQALADVIAKRPMFVVADEIYSELTYGVTHHSIAAMIPEQTILINGLSKSHAMTGYRVGYIAAPADFVKNAAKMHAFLVTAPSNPAQAAAAEALANGLDDPKEMCVQYKKSRDYVIACLDKLGFETVPPKGAFYIFAKIPARYTQNSVDFSTELAEKGKVGVIPGSAFGPGGEGYIRISYAASVEDLHAAMANMAAFVDAEATIA</sequence>
<accession>A0A0R2K0B9</accession>
<evidence type="ECO:0000259" key="7">
    <source>
        <dbReference type="Pfam" id="PF00155"/>
    </source>
</evidence>
<dbReference type="Proteomes" id="UP000051749">
    <property type="component" value="Unassembled WGS sequence"/>
</dbReference>
<name>A0A0R2K0B9_9LACO</name>
<dbReference type="CDD" id="cd00609">
    <property type="entry name" value="AAT_like"/>
    <property type="match status" value="1"/>
</dbReference>
<dbReference type="GO" id="GO:0030170">
    <property type="term" value="F:pyridoxal phosphate binding"/>
    <property type="evidence" value="ECO:0007669"/>
    <property type="project" value="InterPro"/>
</dbReference>
<dbReference type="Pfam" id="PF00155">
    <property type="entry name" value="Aminotran_1_2"/>
    <property type="match status" value="1"/>
</dbReference>
<keyword evidence="3 6" id="KW-0032">Aminotransferase</keyword>
<feature type="domain" description="Aminotransferase class I/classII large" evidence="7">
    <location>
        <begin position="40"/>
        <end position="381"/>
    </location>
</feature>
<dbReference type="AlphaFoldDB" id="A0A0R2K0B9"/>
<evidence type="ECO:0000256" key="6">
    <source>
        <dbReference type="RuleBase" id="RU000481"/>
    </source>
</evidence>
<proteinExistence type="inferred from homology"/>
<dbReference type="InterPro" id="IPR015422">
    <property type="entry name" value="PyrdxlP-dep_Trfase_small"/>
</dbReference>
<dbReference type="GO" id="GO:0008483">
    <property type="term" value="F:transaminase activity"/>
    <property type="evidence" value="ECO:0007669"/>
    <property type="project" value="UniProtKB-KW"/>
</dbReference>
<comment type="cofactor">
    <cofactor evidence="1 6">
        <name>pyridoxal 5'-phosphate</name>
        <dbReference type="ChEBI" id="CHEBI:597326"/>
    </cofactor>
</comment>
<dbReference type="InterPro" id="IPR050596">
    <property type="entry name" value="AspAT/PAT-like"/>
</dbReference>
<evidence type="ECO:0000256" key="2">
    <source>
        <dbReference type="ARBA" id="ARBA00007441"/>
    </source>
</evidence>
<dbReference type="InterPro" id="IPR015421">
    <property type="entry name" value="PyrdxlP-dep_Trfase_major"/>
</dbReference>
<dbReference type="InterPro" id="IPR015424">
    <property type="entry name" value="PyrdxlP-dep_Trfase"/>
</dbReference>